<dbReference type="Proteomes" id="UP000632339">
    <property type="component" value="Unassembled WGS sequence"/>
</dbReference>
<proteinExistence type="predicted"/>
<dbReference type="PANTHER" id="PTHR43018:SF1">
    <property type="entry name" value="PROTEIN AROA(G)"/>
    <property type="match status" value="1"/>
</dbReference>
<dbReference type="InterPro" id="IPR006218">
    <property type="entry name" value="DAHP1/KDSA"/>
</dbReference>
<protein>
    <recommendedName>
        <fullName evidence="1">chorismate mutase</fullName>
        <ecNumber evidence="1">5.4.99.5</ecNumber>
    </recommendedName>
</protein>
<comment type="caution">
    <text evidence="4">The sequence shown here is derived from an EMBL/GenBank/DDBJ whole genome shotgun (WGS) entry which is preliminary data.</text>
</comment>
<dbReference type="PANTHER" id="PTHR43018">
    <property type="entry name" value="PHOSPHO-2-DEHYDRO-3-DEOXYHEPTONATE ALDOLASE"/>
    <property type="match status" value="1"/>
</dbReference>
<dbReference type="EMBL" id="BMLI01000001">
    <property type="protein sequence ID" value="GGM75821.1"/>
    <property type="molecule type" value="Genomic_DNA"/>
</dbReference>
<evidence type="ECO:0000256" key="1">
    <source>
        <dbReference type="ARBA" id="ARBA00012404"/>
    </source>
</evidence>
<dbReference type="InterPro" id="IPR036263">
    <property type="entry name" value="Chorismate_II_sf"/>
</dbReference>
<gene>
    <name evidence="4" type="ORF">GCM10010967_04270</name>
</gene>
<dbReference type="SUPFAM" id="SSF51569">
    <property type="entry name" value="Aldolase"/>
    <property type="match status" value="1"/>
</dbReference>
<dbReference type="InterPro" id="IPR002701">
    <property type="entry name" value="CM_II_prokaryot"/>
</dbReference>
<sequence>MIDFYGTKCTGNRRNTHNTGSKYYNYQFFIKDKFLSMNASLDILPLSSWINTEGKPLVIAGPCSAETEEQMLETATQIKEEGFAHVIRAGVWKPRTRPGSFEGMGEAALPWLQAVKQQTGLPVAVEVATPQHIELALKYGVDILWVGARTTVNPFNVQELADALKGIDVPVLVKNPVNPDLQLWVGALERLNQAGVKKLGAIHRGFSNAQEHKFRNSPMWNIAIELKTIFPQLPVIGDPSHMAGKRAYLYEIAQRALDLHYDGLIIESHRDPDKAWSDAAQQLTPAALGQMLHDLHVRKESYGSDYASQLEIIRGKIDNLDRELLETLANRMALVEKLAEYKRDNNVAAYQVDRFREVLETRAGWGRSLNLYPNLVDELFKLVHMESIRKQTEVMNQVSA</sequence>
<evidence type="ECO:0000259" key="3">
    <source>
        <dbReference type="PROSITE" id="PS51168"/>
    </source>
</evidence>
<dbReference type="EC" id="5.4.99.5" evidence="1"/>
<dbReference type="InterPro" id="IPR013785">
    <property type="entry name" value="Aldolase_TIM"/>
</dbReference>
<dbReference type="Pfam" id="PF01817">
    <property type="entry name" value="CM_2"/>
    <property type="match status" value="1"/>
</dbReference>
<evidence type="ECO:0000313" key="4">
    <source>
        <dbReference type="EMBL" id="GGM75821.1"/>
    </source>
</evidence>
<dbReference type="SMART" id="SM00830">
    <property type="entry name" value="CM_2"/>
    <property type="match status" value="1"/>
</dbReference>
<evidence type="ECO:0000256" key="2">
    <source>
        <dbReference type="ARBA" id="ARBA00022679"/>
    </source>
</evidence>
<dbReference type="PROSITE" id="PS51168">
    <property type="entry name" value="CHORISMATE_MUT_2"/>
    <property type="match status" value="1"/>
</dbReference>
<dbReference type="SUPFAM" id="SSF48600">
    <property type="entry name" value="Chorismate mutase II"/>
    <property type="match status" value="1"/>
</dbReference>
<dbReference type="Pfam" id="PF00793">
    <property type="entry name" value="DAHP_synth_1"/>
    <property type="match status" value="1"/>
</dbReference>
<evidence type="ECO:0000313" key="5">
    <source>
        <dbReference type="Proteomes" id="UP000632339"/>
    </source>
</evidence>
<name>A0ABQ2HCH7_9BACT</name>
<dbReference type="Gene3D" id="1.20.59.10">
    <property type="entry name" value="Chorismate mutase"/>
    <property type="match status" value="1"/>
</dbReference>
<dbReference type="InterPro" id="IPR036979">
    <property type="entry name" value="CM_dom_sf"/>
</dbReference>
<reference evidence="5" key="1">
    <citation type="journal article" date="2019" name="Int. J. Syst. Evol. Microbiol.">
        <title>The Global Catalogue of Microorganisms (GCM) 10K type strain sequencing project: providing services to taxonomists for standard genome sequencing and annotation.</title>
        <authorList>
            <consortium name="The Broad Institute Genomics Platform"/>
            <consortium name="The Broad Institute Genome Sequencing Center for Infectious Disease"/>
            <person name="Wu L."/>
            <person name="Ma J."/>
        </authorList>
    </citation>
    <scope>NUCLEOTIDE SEQUENCE [LARGE SCALE GENOMIC DNA]</scope>
    <source>
        <strain evidence="5">CGMCC 1.6375</strain>
    </source>
</reference>
<keyword evidence="5" id="KW-1185">Reference proteome</keyword>
<organism evidence="4 5">
    <name type="scientific">Dyadobacter beijingensis</name>
    <dbReference type="NCBI Taxonomy" id="365489"/>
    <lineage>
        <taxon>Bacteria</taxon>
        <taxon>Pseudomonadati</taxon>
        <taxon>Bacteroidota</taxon>
        <taxon>Cytophagia</taxon>
        <taxon>Cytophagales</taxon>
        <taxon>Spirosomataceae</taxon>
        <taxon>Dyadobacter</taxon>
    </lineage>
</organism>
<feature type="domain" description="Chorismate mutase" evidence="3">
    <location>
        <begin position="304"/>
        <end position="395"/>
    </location>
</feature>
<keyword evidence="2" id="KW-0808">Transferase</keyword>
<accession>A0ABQ2HCH7</accession>
<dbReference type="Gene3D" id="3.20.20.70">
    <property type="entry name" value="Aldolase class I"/>
    <property type="match status" value="1"/>
</dbReference>
<dbReference type="InterPro" id="IPR052899">
    <property type="entry name" value="Class-I_DAHP_synthase"/>
</dbReference>